<accession>A0AAV5T2K0</accession>
<feature type="domain" description="Protein kinase" evidence="12">
    <location>
        <begin position="387"/>
        <end position="561"/>
    </location>
</feature>
<dbReference type="InterPro" id="IPR020635">
    <property type="entry name" value="Tyr_kinase_cat_dom"/>
</dbReference>
<evidence type="ECO:0000313" key="13">
    <source>
        <dbReference type="EMBL" id="GMS88418.1"/>
    </source>
</evidence>
<name>A0AAV5T2K0_9BILA</name>
<feature type="compositionally biased region" description="Basic and acidic residues" evidence="10">
    <location>
        <begin position="225"/>
        <end position="239"/>
    </location>
</feature>
<dbReference type="InterPro" id="IPR000980">
    <property type="entry name" value="SH2"/>
</dbReference>
<dbReference type="PROSITE" id="PS00107">
    <property type="entry name" value="PROTEIN_KINASE_ATP"/>
    <property type="match status" value="1"/>
</dbReference>
<proteinExistence type="inferred from homology"/>
<keyword evidence="14" id="KW-1185">Reference proteome</keyword>
<comment type="similarity">
    <text evidence="9">Belongs to the protein kinase superfamily. Tyr protein kinase family.</text>
</comment>
<dbReference type="PROSITE" id="PS50011">
    <property type="entry name" value="PROTEIN_KINASE_DOM"/>
    <property type="match status" value="1"/>
</dbReference>
<evidence type="ECO:0000259" key="11">
    <source>
        <dbReference type="PROSITE" id="PS50001"/>
    </source>
</evidence>
<dbReference type="AlphaFoldDB" id="A0AAV5T2K0"/>
<dbReference type="SMART" id="SM00252">
    <property type="entry name" value="SH2"/>
    <property type="match status" value="1"/>
</dbReference>
<dbReference type="PROSITE" id="PS00109">
    <property type="entry name" value="PROTEIN_KINASE_TYR"/>
    <property type="match status" value="1"/>
</dbReference>
<dbReference type="Proteomes" id="UP001432027">
    <property type="component" value="Unassembled WGS sequence"/>
</dbReference>
<evidence type="ECO:0000256" key="5">
    <source>
        <dbReference type="ARBA" id="ARBA00023137"/>
    </source>
</evidence>
<evidence type="ECO:0000256" key="1">
    <source>
        <dbReference type="ARBA" id="ARBA00022679"/>
    </source>
</evidence>
<dbReference type="EC" id="2.7.10.2" evidence="9"/>
<dbReference type="InterPro" id="IPR050198">
    <property type="entry name" value="Non-receptor_tyrosine_kinases"/>
</dbReference>
<evidence type="ECO:0000256" key="10">
    <source>
        <dbReference type="SAM" id="MobiDB-lite"/>
    </source>
</evidence>
<feature type="compositionally biased region" description="Basic and acidic residues" evidence="10">
    <location>
        <begin position="106"/>
        <end position="123"/>
    </location>
</feature>
<dbReference type="GO" id="GO:0005524">
    <property type="term" value="F:ATP binding"/>
    <property type="evidence" value="ECO:0007669"/>
    <property type="project" value="UniProtKB-UniRule"/>
</dbReference>
<feature type="compositionally biased region" description="Polar residues" evidence="10">
    <location>
        <begin position="170"/>
        <end position="187"/>
    </location>
</feature>
<keyword evidence="2 8" id="KW-0547">Nucleotide-binding</keyword>
<dbReference type="Gene3D" id="3.30.505.10">
    <property type="entry name" value="SH2 domain"/>
    <property type="match status" value="1"/>
</dbReference>
<organism evidence="13 14">
    <name type="scientific">Pristionchus entomophagus</name>
    <dbReference type="NCBI Taxonomy" id="358040"/>
    <lineage>
        <taxon>Eukaryota</taxon>
        <taxon>Metazoa</taxon>
        <taxon>Ecdysozoa</taxon>
        <taxon>Nematoda</taxon>
        <taxon>Chromadorea</taxon>
        <taxon>Rhabditida</taxon>
        <taxon>Rhabditina</taxon>
        <taxon>Diplogasteromorpha</taxon>
        <taxon>Diplogasteroidea</taxon>
        <taxon>Neodiplogasteridae</taxon>
        <taxon>Pristionchus</taxon>
    </lineage>
</organism>
<evidence type="ECO:0000256" key="4">
    <source>
        <dbReference type="ARBA" id="ARBA00022840"/>
    </source>
</evidence>
<evidence type="ECO:0000256" key="2">
    <source>
        <dbReference type="ARBA" id="ARBA00022741"/>
    </source>
</evidence>
<feature type="region of interest" description="Disordered" evidence="10">
    <location>
        <begin position="90"/>
        <end position="239"/>
    </location>
</feature>
<feature type="binding site" evidence="8">
    <location>
        <position position="420"/>
    </location>
    <ligand>
        <name>ATP</name>
        <dbReference type="ChEBI" id="CHEBI:30616"/>
    </ligand>
</feature>
<dbReference type="InterPro" id="IPR001245">
    <property type="entry name" value="Ser-Thr/Tyr_kinase_cat_dom"/>
</dbReference>
<evidence type="ECO:0000256" key="9">
    <source>
        <dbReference type="RuleBase" id="RU362096"/>
    </source>
</evidence>
<feature type="domain" description="SH2" evidence="11">
    <location>
        <begin position="283"/>
        <end position="375"/>
    </location>
</feature>
<dbReference type="Pfam" id="PF07714">
    <property type="entry name" value="PK_Tyr_Ser-Thr"/>
    <property type="match status" value="1"/>
</dbReference>
<evidence type="ECO:0000256" key="8">
    <source>
        <dbReference type="PROSITE-ProRule" id="PRU10141"/>
    </source>
</evidence>
<comment type="caution">
    <text evidence="13">The sequence shown here is derived from an EMBL/GenBank/DDBJ whole genome shotgun (WGS) entry which is preliminary data.</text>
</comment>
<dbReference type="SMART" id="SM00219">
    <property type="entry name" value="TyrKc"/>
    <property type="match status" value="1"/>
</dbReference>
<comment type="catalytic activity">
    <reaction evidence="6 9">
        <text>L-tyrosyl-[protein] + ATP = O-phospho-L-tyrosyl-[protein] + ADP + H(+)</text>
        <dbReference type="Rhea" id="RHEA:10596"/>
        <dbReference type="Rhea" id="RHEA-COMP:10136"/>
        <dbReference type="Rhea" id="RHEA-COMP:20101"/>
        <dbReference type="ChEBI" id="CHEBI:15378"/>
        <dbReference type="ChEBI" id="CHEBI:30616"/>
        <dbReference type="ChEBI" id="CHEBI:46858"/>
        <dbReference type="ChEBI" id="CHEBI:61978"/>
        <dbReference type="ChEBI" id="CHEBI:456216"/>
        <dbReference type="EC" id="2.7.10.2"/>
    </reaction>
</comment>
<feature type="non-terminal residue" evidence="13">
    <location>
        <position position="1"/>
    </location>
</feature>
<keyword evidence="7" id="KW-0727">SH2 domain</keyword>
<evidence type="ECO:0000313" key="14">
    <source>
        <dbReference type="Proteomes" id="UP001432027"/>
    </source>
</evidence>
<dbReference type="InterPro" id="IPR017441">
    <property type="entry name" value="Protein_kinase_ATP_BS"/>
</dbReference>
<keyword evidence="3 9" id="KW-0418">Kinase</keyword>
<evidence type="ECO:0000256" key="6">
    <source>
        <dbReference type="ARBA" id="ARBA00051245"/>
    </source>
</evidence>
<evidence type="ECO:0000256" key="3">
    <source>
        <dbReference type="ARBA" id="ARBA00022777"/>
    </source>
</evidence>
<evidence type="ECO:0000256" key="7">
    <source>
        <dbReference type="PROSITE-ProRule" id="PRU00191"/>
    </source>
</evidence>
<keyword evidence="1 9" id="KW-0808">Transferase</keyword>
<evidence type="ECO:0000259" key="12">
    <source>
        <dbReference type="PROSITE" id="PS50011"/>
    </source>
</evidence>
<feature type="compositionally biased region" description="Basic and acidic residues" evidence="10">
    <location>
        <begin position="141"/>
        <end position="166"/>
    </location>
</feature>
<dbReference type="CDD" id="cd10361">
    <property type="entry name" value="SH2_Fps_family"/>
    <property type="match status" value="1"/>
</dbReference>
<gene>
    <name evidence="13" type="ORF">PENTCL1PPCAC_10593</name>
</gene>
<dbReference type="Gene3D" id="1.10.510.10">
    <property type="entry name" value="Transferase(Phosphotransferase) domain 1"/>
    <property type="match status" value="1"/>
</dbReference>
<keyword evidence="4 8" id="KW-0067">ATP-binding</keyword>
<dbReference type="GO" id="GO:0004715">
    <property type="term" value="F:non-membrane spanning protein tyrosine kinase activity"/>
    <property type="evidence" value="ECO:0007669"/>
    <property type="project" value="UniProtKB-EC"/>
</dbReference>
<dbReference type="PANTHER" id="PTHR24418">
    <property type="entry name" value="TYROSINE-PROTEIN KINASE"/>
    <property type="match status" value="1"/>
</dbReference>
<dbReference type="SUPFAM" id="SSF56112">
    <property type="entry name" value="Protein kinase-like (PK-like)"/>
    <property type="match status" value="1"/>
</dbReference>
<dbReference type="Gene3D" id="3.30.200.20">
    <property type="entry name" value="Phosphorylase Kinase, domain 1"/>
    <property type="match status" value="1"/>
</dbReference>
<protein>
    <recommendedName>
        <fullName evidence="9">Tyrosine-protein kinase</fullName>
        <ecNumber evidence="9">2.7.10.2</ecNumber>
    </recommendedName>
</protein>
<feature type="compositionally biased region" description="Gly residues" evidence="10">
    <location>
        <begin position="195"/>
        <end position="204"/>
    </location>
</feature>
<keyword evidence="5 9" id="KW-0829">Tyrosine-protein kinase</keyword>
<dbReference type="EMBL" id="BTSX01000003">
    <property type="protein sequence ID" value="GMS88418.1"/>
    <property type="molecule type" value="Genomic_DNA"/>
</dbReference>
<sequence length="561" mass="62789">RDSLPSHEGIRCDGFTSLAFYQSLCTEILKSHRLFMYRRGYCNHSAGESAVVLGTYEASTQGTIDGDVTRLQGQPSLEATTQGHSVEVSAIEPEPEVAPPTIQSKKAKEAKTQSRRDDSDPEKVGVIIPEGGANGKKKPPAKKEEGGSLEKAEEKKENVKPTDNDKLAPTATNTVRAARRLNSTGLDPTQASGGQTIGTTGGTGAASRRRPKAVTGETSSGRPTQTHESKKTDKSKNDQLDFYQKRKKKELEKCQLILTRNKQLIQIPSNREMEHRVIEDESWFHGYLWKGDLDRMLVEDGQFLVRKSDYDGTEAYVISVMAQSEIISLVIKQTTTKHLYWVMNYAFRTVVELIDHHYRYNEPVDEASVYLRIPVFRQDWQFSHDQIEPAMQLGSGNFGTVHAGYLKRHPFDPPVKVAVKTLTLTDDNMTAADKNEFLKEAGLMLAVDHPNLVKLFGLAATRMPIQIVMELCNESLEGKLKNHYHAWMFDVKDGIMKVDEMARYVLDAARGLEYLHSCFIIHRDIAARNVLIRDGQAKISDFGLSVIGALKKVNMKNLPTK</sequence>
<reference evidence="13" key="1">
    <citation type="submission" date="2023-10" db="EMBL/GenBank/DDBJ databases">
        <title>Genome assembly of Pristionchus species.</title>
        <authorList>
            <person name="Yoshida K."/>
            <person name="Sommer R.J."/>
        </authorList>
    </citation>
    <scope>NUCLEOTIDE SEQUENCE</scope>
    <source>
        <strain evidence="13">RS0144</strain>
    </source>
</reference>
<dbReference type="Pfam" id="PF00017">
    <property type="entry name" value="SH2"/>
    <property type="match status" value="1"/>
</dbReference>
<dbReference type="InterPro" id="IPR035849">
    <property type="entry name" value="Fes/Fps/Fer_SH2"/>
</dbReference>
<dbReference type="PROSITE" id="PS50001">
    <property type="entry name" value="SH2"/>
    <property type="match status" value="1"/>
</dbReference>
<dbReference type="InterPro" id="IPR000719">
    <property type="entry name" value="Prot_kinase_dom"/>
</dbReference>
<dbReference type="InterPro" id="IPR008266">
    <property type="entry name" value="Tyr_kinase_AS"/>
</dbReference>
<dbReference type="InterPro" id="IPR011009">
    <property type="entry name" value="Kinase-like_dom_sf"/>
</dbReference>
<dbReference type="SUPFAM" id="SSF55550">
    <property type="entry name" value="SH2 domain"/>
    <property type="match status" value="1"/>
</dbReference>
<dbReference type="InterPro" id="IPR036860">
    <property type="entry name" value="SH2_dom_sf"/>
</dbReference>